<organism evidence="2">
    <name type="scientific">Aphanomyces invadans</name>
    <dbReference type="NCBI Taxonomy" id="157072"/>
    <lineage>
        <taxon>Eukaryota</taxon>
        <taxon>Sar</taxon>
        <taxon>Stramenopiles</taxon>
        <taxon>Oomycota</taxon>
        <taxon>Saprolegniomycetes</taxon>
        <taxon>Saprolegniales</taxon>
        <taxon>Verrucalvaceae</taxon>
        <taxon>Aphanomyces</taxon>
    </lineage>
</organism>
<proteinExistence type="predicted"/>
<accession>A0A024TC24</accession>
<sequence length="71" mass="8177">MNDTEVPPPTSPTTATKRKMVAEIKEYEASTRSIKVFNESLRQLSDNIEEMTQTVEQTNKLAAGWLRLWHK</sequence>
<dbReference type="EMBL" id="KI914007">
    <property type="protein sequence ID" value="ETV91710.1"/>
    <property type="molecule type" value="Genomic_DNA"/>
</dbReference>
<dbReference type="GeneID" id="20090829"/>
<gene>
    <name evidence="2" type="ORF">H310_13779</name>
</gene>
<dbReference type="RefSeq" id="XP_008879636.1">
    <property type="nucleotide sequence ID" value="XM_008881414.1"/>
</dbReference>
<keyword evidence="1" id="KW-0175">Coiled coil</keyword>
<evidence type="ECO:0000313" key="2">
    <source>
        <dbReference type="EMBL" id="ETV91710.1"/>
    </source>
</evidence>
<dbReference type="AlphaFoldDB" id="A0A024TC24"/>
<name>A0A024TC24_9STRA</name>
<evidence type="ECO:0000256" key="1">
    <source>
        <dbReference type="SAM" id="Coils"/>
    </source>
</evidence>
<dbReference type="VEuPathDB" id="FungiDB:H310_13779"/>
<protein>
    <submittedName>
        <fullName evidence="2">Uncharacterized protein</fullName>
    </submittedName>
</protein>
<feature type="coiled-coil region" evidence="1">
    <location>
        <begin position="34"/>
        <end position="61"/>
    </location>
</feature>
<reference evidence="2" key="1">
    <citation type="submission" date="2013-12" db="EMBL/GenBank/DDBJ databases">
        <title>The Genome Sequence of Aphanomyces invadans NJM9701.</title>
        <authorList>
            <consortium name="The Broad Institute Genomics Platform"/>
            <person name="Russ C."/>
            <person name="Tyler B."/>
            <person name="van West P."/>
            <person name="Dieguez-Uribeondo J."/>
            <person name="Young S.K."/>
            <person name="Zeng Q."/>
            <person name="Gargeya S."/>
            <person name="Fitzgerald M."/>
            <person name="Abouelleil A."/>
            <person name="Alvarado L."/>
            <person name="Chapman S.B."/>
            <person name="Gainer-Dewar J."/>
            <person name="Goldberg J."/>
            <person name="Griggs A."/>
            <person name="Gujja S."/>
            <person name="Hansen M."/>
            <person name="Howarth C."/>
            <person name="Imamovic A."/>
            <person name="Ireland A."/>
            <person name="Larimer J."/>
            <person name="McCowan C."/>
            <person name="Murphy C."/>
            <person name="Pearson M."/>
            <person name="Poon T.W."/>
            <person name="Priest M."/>
            <person name="Roberts A."/>
            <person name="Saif S."/>
            <person name="Shea T."/>
            <person name="Sykes S."/>
            <person name="Wortman J."/>
            <person name="Nusbaum C."/>
            <person name="Birren B."/>
        </authorList>
    </citation>
    <scope>NUCLEOTIDE SEQUENCE [LARGE SCALE GENOMIC DNA]</scope>
    <source>
        <strain evidence="2">NJM9701</strain>
    </source>
</reference>